<accession>A0A3B0VW67</accession>
<dbReference type="SUPFAM" id="SSF53474">
    <property type="entry name" value="alpha/beta-Hydrolases"/>
    <property type="match status" value="1"/>
</dbReference>
<dbReference type="PANTHER" id="PTHR12277:SF79">
    <property type="entry name" value="XAA-PRO DIPEPTIDYL-PEPTIDASE-RELATED"/>
    <property type="match status" value="1"/>
</dbReference>
<organism evidence="3">
    <name type="scientific">hydrothermal vent metagenome</name>
    <dbReference type="NCBI Taxonomy" id="652676"/>
    <lineage>
        <taxon>unclassified sequences</taxon>
        <taxon>metagenomes</taxon>
        <taxon>ecological metagenomes</taxon>
    </lineage>
</organism>
<feature type="transmembrane region" description="Helical" evidence="1">
    <location>
        <begin position="12"/>
        <end position="32"/>
    </location>
</feature>
<dbReference type="InterPro" id="IPR000073">
    <property type="entry name" value="AB_hydrolase_1"/>
</dbReference>
<evidence type="ECO:0000259" key="2">
    <source>
        <dbReference type="Pfam" id="PF00561"/>
    </source>
</evidence>
<dbReference type="Pfam" id="PF00561">
    <property type="entry name" value="Abhydrolase_1"/>
    <property type="match status" value="1"/>
</dbReference>
<gene>
    <name evidence="3" type="ORF">MNBD_DELTA02-911</name>
</gene>
<reference evidence="3" key="1">
    <citation type="submission" date="2018-06" db="EMBL/GenBank/DDBJ databases">
        <authorList>
            <person name="Zhirakovskaya E."/>
        </authorList>
    </citation>
    <scope>NUCLEOTIDE SEQUENCE</scope>
</reference>
<protein>
    <recommendedName>
        <fullName evidence="2">AB hydrolase-1 domain-containing protein</fullName>
    </recommendedName>
</protein>
<evidence type="ECO:0000256" key="1">
    <source>
        <dbReference type="SAM" id="Phobius"/>
    </source>
</evidence>
<dbReference type="AlphaFoldDB" id="A0A3B0VW67"/>
<evidence type="ECO:0000313" key="3">
    <source>
        <dbReference type="EMBL" id="VAW35614.1"/>
    </source>
</evidence>
<dbReference type="PANTHER" id="PTHR12277">
    <property type="entry name" value="ALPHA/BETA HYDROLASE DOMAIN-CONTAINING PROTEIN"/>
    <property type="match status" value="1"/>
</dbReference>
<dbReference type="Gene3D" id="3.40.50.1820">
    <property type="entry name" value="alpha/beta hydrolase"/>
    <property type="match status" value="1"/>
</dbReference>
<keyword evidence="1" id="KW-0812">Transmembrane</keyword>
<dbReference type="EMBL" id="UOEZ01000032">
    <property type="protein sequence ID" value="VAW35614.1"/>
    <property type="molecule type" value="Genomic_DNA"/>
</dbReference>
<dbReference type="InterPro" id="IPR029058">
    <property type="entry name" value="AB_hydrolase_fold"/>
</dbReference>
<name>A0A3B0VW67_9ZZZZ</name>
<keyword evidence="1" id="KW-1133">Transmembrane helix</keyword>
<proteinExistence type="predicted"/>
<feature type="domain" description="AB hydrolase-1" evidence="2">
    <location>
        <begin position="99"/>
        <end position="183"/>
    </location>
</feature>
<keyword evidence="1" id="KW-0472">Membrane</keyword>
<sequence>MKVSSRGKKIMGIALATLIIAPFLIYAILYVLQERMIFVGALMNEQNLKLIRARHPKAEELTIETPDGTKLHGWFLDNSLVYKSPLLIYFGGNNEEASNLLDTVGSLDGWSVLLVNYRGYGLSSGEPTEENLFKDSLFLYDTFSKRDDIDPGNIVAMGRSLGSGVAVYLASRRPLKAVMLTTPYDSIREVAQERFPFVPIKRLLKHPFDSLALASTIKTPMIAFLATRDRTVRPERSKRLIEGWAGTTDVIRIQDASHGNIVDHDEYWTGIRDYLDNITETTAGEADEAVGH</sequence>